<organism evidence="4 5">
    <name type="scientific">Saxibacter everestensis</name>
    <dbReference type="NCBI Taxonomy" id="2909229"/>
    <lineage>
        <taxon>Bacteria</taxon>
        <taxon>Bacillati</taxon>
        <taxon>Actinomycetota</taxon>
        <taxon>Actinomycetes</taxon>
        <taxon>Micrococcales</taxon>
        <taxon>Brevibacteriaceae</taxon>
        <taxon>Saxibacter</taxon>
    </lineage>
</organism>
<dbReference type="CDD" id="cd05233">
    <property type="entry name" value="SDR_c"/>
    <property type="match status" value="1"/>
</dbReference>
<dbReference type="Proteomes" id="UP001209083">
    <property type="component" value="Chromosome"/>
</dbReference>
<sequence>MATAMVTGGHSGIGAAFARAFAKRGVNLVLVARNSDRLEAVAAELRTSWNINVETLAVDLADRAETLRLAERLTDPARPVDVLVNNAGFGIRTRLLDPDTATIERGLDVMCRAVLILGGTAGREMRQRGRGTIINVSSVSGAIAMGAYSAVKSWVTTYSEGLAVELAGTGVTVTALCPGWVRTNFHESAGINAAKIPSQLWLDADDVVEQCLKDSARGKVISVPSKRFTLLNWAARHLPRSVIRAVSARLSAGRSSPGSAGRSSP</sequence>
<dbReference type="PANTHER" id="PTHR44196">
    <property type="entry name" value="DEHYDROGENASE/REDUCTASE SDR FAMILY MEMBER 7B"/>
    <property type="match status" value="1"/>
</dbReference>
<name>A0ABY8QYM1_9MICO</name>
<comment type="similarity">
    <text evidence="1 3">Belongs to the short-chain dehydrogenases/reductases (SDR) family.</text>
</comment>
<accession>A0ABY8QYM1</accession>
<gene>
    <name evidence="4" type="ORF">LWF01_07260</name>
</gene>
<dbReference type="InterPro" id="IPR036291">
    <property type="entry name" value="NAD(P)-bd_dom_sf"/>
</dbReference>
<dbReference type="PRINTS" id="PR00081">
    <property type="entry name" value="GDHRDH"/>
</dbReference>
<evidence type="ECO:0000256" key="3">
    <source>
        <dbReference type="RuleBase" id="RU000363"/>
    </source>
</evidence>
<dbReference type="PRINTS" id="PR00080">
    <property type="entry name" value="SDRFAMILY"/>
</dbReference>
<dbReference type="InterPro" id="IPR002347">
    <property type="entry name" value="SDR_fam"/>
</dbReference>
<dbReference type="SUPFAM" id="SSF51735">
    <property type="entry name" value="NAD(P)-binding Rossmann-fold domains"/>
    <property type="match status" value="1"/>
</dbReference>
<dbReference type="PANTHER" id="PTHR44196:SF2">
    <property type="entry name" value="SHORT-CHAIN DEHYDROGENASE-RELATED"/>
    <property type="match status" value="1"/>
</dbReference>
<dbReference type="RefSeq" id="WP_349640369.1">
    <property type="nucleotide sequence ID" value="NZ_CP090958.1"/>
</dbReference>
<evidence type="ECO:0000256" key="1">
    <source>
        <dbReference type="ARBA" id="ARBA00006484"/>
    </source>
</evidence>
<dbReference type="PIRSF" id="PIRSF000126">
    <property type="entry name" value="11-beta-HSD1"/>
    <property type="match status" value="1"/>
</dbReference>
<proteinExistence type="inferred from homology"/>
<keyword evidence="2" id="KW-0560">Oxidoreductase</keyword>
<dbReference type="EMBL" id="CP090958">
    <property type="protein sequence ID" value="WGW13546.1"/>
    <property type="molecule type" value="Genomic_DNA"/>
</dbReference>
<keyword evidence="5" id="KW-1185">Reference proteome</keyword>
<evidence type="ECO:0000313" key="5">
    <source>
        <dbReference type="Proteomes" id="UP001209083"/>
    </source>
</evidence>
<dbReference type="Pfam" id="PF00106">
    <property type="entry name" value="adh_short"/>
    <property type="match status" value="1"/>
</dbReference>
<reference evidence="4 5" key="1">
    <citation type="submission" date="2023-05" db="EMBL/GenBank/DDBJ databases">
        <title>Lithophilousrod everest ZFBP1038 complete genpme.</title>
        <authorList>
            <person name="Tian M."/>
        </authorList>
    </citation>
    <scope>NUCLEOTIDE SEQUENCE [LARGE SCALE GENOMIC DNA]</scope>
    <source>
        <strain evidence="4 5">ZFBP1038</strain>
    </source>
</reference>
<dbReference type="Gene3D" id="3.40.50.720">
    <property type="entry name" value="NAD(P)-binding Rossmann-like Domain"/>
    <property type="match status" value="1"/>
</dbReference>
<protein>
    <submittedName>
        <fullName evidence="4">SDR family NAD(P)-dependent oxidoreductase</fullName>
    </submittedName>
</protein>
<evidence type="ECO:0000256" key="2">
    <source>
        <dbReference type="ARBA" id="ARBA00023002"/>
    </source>
</evidence>
<evidence type="ECO:0000313" key="4">
    <source>
        <dbReference type="EMBL" id="WGW13546.1"/>
    </source>
</evidence>